<evidence type="ECO:0000313" key="3">
    <source>
        <dbReference type="EMBL" id="EEB13091.1"/>
    </source>
</evidence>
<evidence type="ECO:0000313" key="4">
    <source>
        <dbReference type="EnsemblMetazoa" id="PHUM221750-PA"/>
    </source>
</evidence>
<evidence type="ECO:0000256" key="2">
    <source>
        <dbReference type="SAM" id="SignalP"/>
    </source>
</evidence>
<reference evidence="4" key="3">
    <citation type="submission" date="2020-05" db="UniProtKB">
        <authorList>
            <consortium name="EnsemblMetazoa"/>
        </authorList>
    </citation>
    <scope>IDENTIFICATION</scope>
    <source>
        <strain evidence="4">USDA</strain>
    </source>
</reference>
<evidence type="ECO:0000256" key="1">
    <source>
        <dbReference type="SAM" id="MobiDB-lite"/>
    </source>
</evidence>
<dbReference type="KEGG" id="phu:Phum_PHUM221750"/>
<protein>
    <submittedName>
        <fullName evidence="3 4">Uncharacterized protein</fullName>
    </submittedName>
</protein>
<dbReference type="CTD" id="8237857"/>
<proteinExistence type="predicted"/>
<dbReference type="AlphaFoldDB" id="E0VI85"/>
<reference evidence="3" key="2">
    <citation type="submission" date="2007-04" db="EMBL/GenBank/DDBJ databases">
        <title>The genome of the human body louse.</title>
        <authorList>
            <consortium name="The Human Body Louse Genome Consortium"/>
            <person name="Kirkness E."/>
            <person name="Walenz B."/>
            <person name="Hass B."/>
            <person name="Bruggner R."/>
            <person name="Strausberg R."/>
        </authorList>
    </citation>
    <scope>NUCLEOTIDE SEQUENCE</scope>
    <source>
        <strain evidence="3">USDA</strain>
    </source>
</reference>
<dbReference type="InParanoid" id="E0VI85"/>
<feature type="chain" id="PRO_5014570109" evidence="2">
    <location>
        <begin position="19"/>
        <end position="216"/>
    </location>
</feature>
<evidence type="ECO:0000313" key="5">
    <source>
        <dbReference type="Proteomes" id="UP000009046"/>
    </source>
</evidence>
<dbReference type="EMBL" id="AAZO01002560">
    <property type="status" value="NOT_ANNOTATED_CDS"/>
    <property type="molecule type" value="Genomic_DNA"/>
</dbReference>
<dbReference type="RefSeq" id="XP_002425829.1">
    <property type="nucleotide sequence ID" value="XM_002425784.1"/>
</dbReference>
<dbReference type="EMBL" id="DS235184">
    <property type="protein sequence ID" value="EEB13091.1"/>
    <property type="molecule type" value="Genomic_DNA"/>
</dbReference>
<organism>
    <name type="scientific">Pediculus humanus subsp. corporis</name>
    <name type="common">Body louse</name>
    <dbReference type="NCBI Taxonomy" id="121224"/>
    <lineage>
        <taxon>Eukaryota</taxon>
        <taxon>Metazoa</taxon>
        <taxon>Ecdysozoa</taxon>
        <taxon>Arthropoda</taxon>
        <taxon>Hexapoda</taxon>
        <taxon>Insecta</taxon>
        <taxon>Pterygota</taxon>
        <taxon>Neoptera</taxon>
        <taxon>Paraneoptera</taxon>
        <taxon>Psocodea</taxon>
        <taxon>Troctomorpha</taxon>
        <taxon>Phthiraptera</taxon>
        <taxon>Anoplura</taxon>
        <taxon>Pediculidae</taxon>
        <taxon>Pediculus</taxon>
    </lineage>
</organism>
<keyword evidence="2" id="KW-0732">Signal</keyword>
<gene>
    <name evidence="4" type="primary">8237857</name>
    <name evidence="3" type="ORF">Phum_PHUM221750</name>
</gene>
<dbReference type="GeneID" id="8237857"/>
<reference evidence="3" key="1">
    <citation type="submission" date="2007-04" db="EMBL/GenBank/DDBJ databases">
        <title>Annotation of Pediculus humanus corporis strain USDA.</title>
        <authorList>
            <person name="Kirkness E."/>
            <person name="Hannick L."/>
            <person name="Hass B."/>
            <person name="Bruggner R."/>
            <person name="Lawson D."/>
            <person name="Bidwell S."/>
            <person name="Joardar V."/>
            <person name="Caler E."/>
            <person name="Walenz B."/>
            <person name="Inman J."/>
            <person name="Schobel S."/>
            <person name="Galinsky K."/>
            <person name="Amedeo P."/>
            <person name="Strausberg R."/>
        </authorList>
    </citation>
    <scope>NUCLEOTIDE SEQUENCE</scope>
    <source>
        <strain evidence="3">USDA</strain>
    </source>
</reference>
<keyword evidence="5" id="KW-1185">Reference proteome</keyword>
<dbReference type="EnsemblMetazoa" id="PHUM221750-RA">
    <property type="protein sequence ID" value="PHUM221750-PA"/>
    <property type="gene ID" value="PHUM221750"/>
</dbReference>
<dbReference type="HOGENOM" id="CLU_1278998_0_0_1"/>
<sequence length="216" mass="23928">MLRRQIFIILGIVSLCHCQRNGIRRRPNRRPLRRPGNLQRPHHESSSSPCSGGGYWDTAVNDVPNDTPFRENPKENEALDVILIKFNFTFRLALLAAAGGAAVGYHLGQKFQSQSPEQPYAIINNNIYNEYPPPCVVAVQHDEGGGGGGGGIGGILSDFIDNHPAISNFLQGNWFGGGGDNRGGNNNNSNRKNNVNWNRAIRQFTRVVRPITRIFR</sequence>
<dbReference type="VEuPathDB" id="VectorBase:PHUM221750"/>
<name>E0VI85_PEDHC</name>
<dbReference type="Proteomes" id="UP000009046">
    <property type="component" value="Unassembled WGS sequence"/>
</dbReference>
<accession>E0VI85</accession>
<feature type="signal peptide" evidence="2">
    <location>
        <begin position="1"/>
        <end position="18"/>
    </location>
</feature>
<feature type="region of interest" description="Disordered" evidence="1">
    <location>
        <begin position="26"/>
        <end position="72"/>
    </location>
</feature>